<evidence type="ECO:0000313" key="2">
    <source>
        <dbReference type="Proteomes" id="UP000324974"/>
    </source>
</evidence>
<protein>
    <recommendedName>
        <fullName evidence="3">2-oxoacid dehydrogenase acyltransferase catalytic domain-containing protein</fullName>
    </recommendedName>
</protein>
<accession>A0A5C1AAE8</accession>
<evidence type="ECO:0008006" key="3">
    <source>
        <dbReference type="Google" id="ProtNLM"/>
    </source>
</evidence>
<dbReference type="AlphaFoldDB" id="A0A5C1AAE8"/>
<dbReference type="SUPFAM" id="SSF52777">
    <property type="entry name" value="CoA-dependent acyltransferases"/>
    <property type="match status" value="1"/>
</dbReference>
<evidence type="ECO:0000313" key="1">
    <source>
        <dbReference type="EMBL" id="QEL15700.1"/>
    </source>
</evidence>
<proteinExistence type="predicted"/>
<organism evidence="1 2">
    <name type="scientific">Limnoglobus roseus</name>
    <dbReference type="NCBI Taxonomy" id="2598579"/>
    <lineage>
        <taxon>Bacteria</taxon>
        <taxon>Pseudomonadati</taxon>
        <taxon>Planctomycetota</taxon>
        <taxon>Planctomycetia</taxon>
        <taxon>Gemmatales</taxon>
        <taxon>Gemmataceae</taxon>
        <taxon>Limnoglobus</taxon>
    </lineage>
</organism>
<gene>
    <name evidence="1" type="ORF">PX52LOC_02635</name>
</gene>
<keyword evidence="2" id="KW-1185">Reference proteome</keyword>
<dbReference type="Gene3D" id="3.30.559.10">
    <property type="entry name" value="Chloramphenicol acetyltransferase-like domain"/>
    <property type="match status" value="1"/>
</dbReference>
<dbReference type="KEGG" id="lrs:PX52LOC_02635"/>
<reference evidence="2" key="1">
    <citation type="submission" date="2019-08" db="EMBL/GenBank/DDBJ databases">
        <title>Limnoglobus roseus gen. nov., sp. nov., a novel freshwater planctomycete with a giant genome from the family Gemmataceae.</title>
        <authorList>
            <person name="Kulichevskaya I.S."/>
            <person name="Naumoff D.G."/>
            <person name="Miroshnikov K."/>
            <person name="Ivanova A."/>
            <person name="Philippov D.A."/>
            <person name="Hakobyan A."/>
            <person name="Rijpstra I.C."/>
            <person name="Sinninghe Damste J.S."/>
            <person name="Liesack W."/>
            <person name="Dedysh S.N."/>
        </authorList>
    </citation>
    <scope>NUCLEOTIDE SEQUENCE [LARGE SCALE GENOMIC DNA]</scope>
    <source>
        <strain evidence="2">PX52</strain>
    </source>
</reference>
<name>A0A5C1AAE8_9BACT</name>
<dbReference type="InterPro" id="IPR023213">
    <property type="entry name" value="CAT-like_dom_sf"/>
</dbReference>
<dbReference type="EMBL" id="CP042425">
    <property type="protein sequence ID" value="QEL15700.1"/>
    <property type="molecule type" value="Genomic_DNA"/>
</dbReference>
<dbReference type="OrthoDB" id="8059310at2"/>
<dbReference type="RefSeq" id="WP_149110489.1">
    <property type="nucleotide sequence ID" value="NZ_CP042425.1"/>
</dbReference>
<dbReference type="Proteomes" id="UP000324974">
    <property type="component" value="Chromosome"/>
</dbReference>
<sequence length="261" mass="29127">MFFPPSFECTGRSRGLSVPRAFLADFIHFARKMPLVAVSRRMDLGPVVAARKAVTPSPNWVLLFAKAFARVAADRPELRRAFMTFPWTHFYECDQSVAAIAVEREYAGEPMVLFALFRNPHETPLAELAGRLHEFKTKPLESLEPLHRTIRITKLPKLVRRALWVHALYQSGRIKAQNFGTFGISSVAVAGATTVGMASLLTNTLSLGPFDESGHLDVRLDFDHRVYDGVPAAKALAEVERVLRTEIVAELQTMAPPTRTE</sequence>